<evidence type="ECO:0000313" key="2">
    <source>
        <dbReference type="Proteomes" id="UP000471465"/>
    </source>
</evidence>
<dbReference type="AlphaFoldDB" id="A0A6N7C0B6"/>
<dbReference type="EMBL" id="VZIZ01000022">
    <property type="protein sequence ID" value="KAF0568220.1"/>
    <property type="molecule type" value="Genomic_DNA"/>
</dbReference>
<organism evidence="1 2">
    <name type="scientific">Psychrobacter nivimaris</name>
    <dbReference type="NCBI Taxonomy" id="281738"/>
    <lineage>
        <taxon>Bacteria</taxon>
        <taxon>Pseudomonadati</taxon>
        <taxon>Pseudomonadota</taxon>
        <taxon>Gammaproteobacteria</taxon>
        <taxon>Moraxellales</taxon>
        <taxon>Moraxellaceae</taxon>
        <taxon>Psychrobacter</taxon>
    </lineage>
</organism>
<accession>A0A6N7C0B6</accession>
<sequence>MKNQRLTMKNYHKLNNEKQSFLHSNYKYGALFTSALMSVLLINACSTEMSSENNMIVTDKADRHIQSSKEIEDSIKNSYARLASKRSDVCPKLIQEETGNQVIERISEVMVNDYCDYFLYPREGQRLNVKVDNRQIEALLIVPTLHNFANGNYKVTSYDKHVIRLSYNGATHKPEHFVYDVALKISDAKYS</sequence>
<evidence type="ECO:0000313" key="1">
    <source>
        <dbReference type="EMBL" id="KAF0568220.1"/>
    </source>
</evidence>
<comment type="caution">
    <text evidence="1">The sequence shown here is derived from an EMBL/GenBank/DDBJ whole genome shotgun (WGS) entry which is preliminary data.</text>
</comment>
<dbReference type="RefSeq" id="WP_102093395.1">
    <property type="nucleotide sequence ID" value="NZ_VZIZ01000022.1"/>
</dbReference>
<keyword evidence="2" id="KW-1185">Reference proteome</keyword>
<name>A0A6N7C0B6_9GAMM</name>
<dbReference type="Proteomes" id="UP000471465">
    <property type="component" value="Unassembled WGS sequence"/>
</dbReference>
<reference evidence="1 2" key="1">
    <citation type="submission" date="2019-09" db="EMBL/GenBank/DDBJ databases">
        <title>Draft genome sequence of Psychrobacter nivimaris LAMA 639, in search for biotechnological relevant genes.</title>
        <authorList>
            <person name="Lima A.O.S."/>
            <person name="Staloch B.E.K."/>
            <person name="Freitas R.C."/>
            <person name="Niero H."/>
            <person name="Silva M.A.C."/>
        </authorList>
    </citation>
    <scope>NUCLEOTIDE SEQUENCE [LARGE SCALE GENOMIC DNA]</scope>
    <source>
        <strain evidence="1 2">LAMA 639</strain>
    </source>
</reference>
<proteinExistence type="predicted"/>
<gene>
    <name evidence="1" type="ORF">FQV37_1230</name>
</gene>
<protein>
    <submittedName>
        <fullName evidence="1">Uncharacterized protein</fullName>
    </submittedName>
</protein>